<feature type="compositionally biased region" description="Basic and acidic residues" evidence="1">
    <location>
        <begin position="282"/>
        <end position="292"/>
    </location>
</feature>
<feature type="region of interest" description="Disordered" evidence="1">
    <location>
        <begin position="385"/>
        <end position="425"/>
    </location>
</feature>
<feature type="region of interest" description="Disordered" evidence="1">
    <location>
        <begin position="1"/>
        <end position="21"/>
    </location>
</feature>
<dbReference type="InterPro" id="IPR038926">
    <property type="entry name" value="CEP55"/>
</dbReference>
<organism evidence="2 3">
    <name type="scientific">Knipowitschia caucasica</name>
    <name type="common">Caucasian dwarf goby</name>
    <name type="synonym">Pomatoschistus caucasicus</name>
    <dbReference type="NCBI Taxonomy" id="637954"/>
    <lineage>
        <taxon>Eukaryota</taxon>
        <taxon>Metazoa</taxon>
        <taxon>Chordata</taxon>
        <taxon>Craniata</taxon>
        <taxon>Vertebrata</taxon>
        <taxon>Euteleostomi</taxon>
        <taxon>Actinopterygii</taxon>
        <taxon>Neopterygii</taxon>
        <taxon>Teleostei</taxon>
        <taxon>Neoteleostei</taxon>
        <taxon>Acanthomorphata</taxon>
        <taxon>Gobiaria</taxon>
        <taxon>Gobiiformes</taxon>
        <taxon>Gobioidei</taxon>
        <taxon>Gobiidae</taxon>
        <taxon>Gobiinae</taxon>
        <taxon>Knipowitschia</taxon>
    </lineage>
</organism>
<dbReference type="PANTHER" id="PTHR31838">
    <property type="entry name" value="CENTROSOMAL PROTEIN OF 55 KDA"/>
    <property type="match status" value="1"/>
</dbReference>
<name>A0AAV2JP30_KNICA</name>
<proteinExistence type="predicted"/>
<evidence type="ECO:0000313" key="2">
    <source>
        <dbReference type="EMBL" id="CAL1577392.1"/>
    </source>
</evidence>
<evidence type="ECO:0008006" key="4">
    <source>
        <dbReference type="Google" id="ProtNLM"/>
    </source>
</evidence>
<feature type="compositionally biased region" description="Basic and acidic residues" evidence="1">
    <location>
        <begin position="391"/>
        <end position="407"/>
    </location>
</feature>
<dbReference type="AlphaFoldDB" id="A0AAV2JP30"/>
<protein>
    <recommendedName>
        <fullName evidence="4">TSG101 and ALIX binding domain-containing protein</fullName>
    </recommendedName>
</protein>
<dbReference type="Proteomes" id="UP001497482">
    <property type="component" value="Chromosome 13"/>
</dbReference>
<dbReference type="GO" id="GO:0051896">
    <property type="term" value="P:regulation of phosphatidylinositol 3-kinase/protein kinase B signal transduction"/>
    <property type="evidence" value="ECO:0007669"/>
    <property type="project" value="InterPro"/>
</dbReference>
<evidence type="ECO:0000256" key="1">
    <source>
        <dbReference type="SAM" id="MobiDB-lite"/>
    </source>
</evidence>
<feature type="compositionally biased region" description="Basic and acidic residues" evidence="1">
    <location>
        <begin position="114"/>
        <end position="124"/>
    </location>
</feature>
<evidence type="ECO:0000313" key="3">
    <source>
        <dbReference type="Proteomes" id="UP001497482"/>
    </source>
</evidence>
<feature type="region of interest" description="Disordered" evidence="1">
    <location>
        <begin position="91"/>
        <end position="127"/>
    </location>
</feature>
<dbReference type="Gene3D" id="1.20.5.1180">
    <property type="entry name" value="Geminin coiled-coil domain"/>
    <property type="match status" value="1"/>
</dbReference>
<feature type="region of interest" description="Disordered" evidence="1">
    <location>
        <begin position="282"/>
        <end position="307"/>
    </location>
</feature>
<sequence length="459" mass="52930">MIASSGLSSLGWPTPGPSGAQEEEALYISELCQHSGARYVSKWSIDQTMRQSRPRDRPTQEHSPLPQGSLPSLRALSPFWKFLTLVTLQSSSKEDEAEDTHSYSWDDSCDPELMQEKQSSHEENQTNAVNMRRLLSYANNVEELKNSLVSLSAKCQYLKTNSAHNQECAAGLQGDKAITELQINLNKSIEQNKQWVEHDQQREADVKAMLTRMTWLEKHLQDISKARVAERNEYISDEKKKLKQMEKYYDGLVHEGSKELHILREQVFLTQQALTDAHRQLREKQQELEEARQQMQSARESQGPPDVTEAEDCLTVQAEDLQVQLTKEKRKSTTLELQSSHLQKSFVNHYHKAQKQLSEYKQRIEYLVQDLRDERENCSYLKQQLESVQSETEKGDTEKADNPEHKPAQPCDLPPRPARHRSPYESLLDKSLLECPMCLAAYPVSQNKELLEHLDYCQH</sequence>
<dbReference type="PANTHER" id="PTHR31838:SF1">
    <property type="entry name" value="CENTROSOMAL PROTEIN OF 55 KDA"/>
    <property type="match status" value="1"/>
</dbReference>
<dbReference type="GO" id="GO:0030496">
    <property type="term" value="C:midbody"/>
    <property type="evidence" value="ECO:0007669"/>
    <property type="project" value="TreeGrafter"/>
</dbReference>
<accession>A0AAV2JP30</accession>
<feature type="region of interest" description="Disordered" evidence="1">
    <location>
        <begin position="43"/>
        <end position="70"/>
    </location>
</feature>
<reference evidence="2 3" key="1">
    <citation type="submission" date="2024-04" db="EMBL/GenBank/DDBJ databases">
        <authorList>
            <person name="Waldvogel A.-M."/>
            <person name="Schoenle A."/>
        </authorList>
    </citation>
    <scope>NUCLEOTIDE SEQUENCE [LARGE SCALE GENOMIC DNA]</scope>
</reference>
<dbReference type="EMBL" id="OZ035835">
    <property type="protein sequence ID" value="CAL1577392.1"/>
    <property type="molecule type" value="Genomic_DNA"/>
</dbReference>
<keyword evidence="3" id="KW-1185">Reference proteome</keyword>
<dbReference type="GO" id="GO:0000281">
    <property type="term" value="P:mitotic cytokinesis"/>
    <property type="evidence" value="ECO:0007669"/>
    <property type="project" value="InterPro"/>
</dbReference>
<gene>
    <name evidence="2" type="ORF">KC01_LOCUS8749</name>
</gene>
<dbReference type="GO" id="GO:0045184">
    <property type="term" value="P:establishment of protein localization"/>
    <property type="evidence" value="ECO:0007669"/>
    <property type="project" value="TreeGrafter"/>
</dbReference>